<keyword evidence="2" id="KW-1185">Reference proteome</keyword>
<protein>
    <submittedName>
        <fullName evidence="1">Unnamed protein product</fullName>
    </submittedName>
</protein>
<reference evidence="1" key="1">
    <citation type="submission" date="2023-04" db="EMBL/GenBank/DDBJ databases">
        <title>Ambrosiozyma monospora NBRC 10751.</title>
        <authorList>
            <person name="Ichikawa N."/>
            <person name="Sato H."/>
            <person name="Tonouchi N."/>
        </authorList>
    </citation>
    <scope>NUCLEOTIDE SEQUENCE</scope>
    <source>
        <strain evidence="1">NBRC 10751</strain>
    </source>
</reference>
<dbReference type="EMBL" id="BSXS01010266">
    <property type="protein sequence ID" value="GME97844.1"/>
    <property type="molecule type" value="Genomic_DNA"/>
</dbReference>
<sequence length="301" mass="32270">MFNPPTPDVVDGAGSGTGDNNRSHHARGSFSGARGSFSGAPEGSDFMSPRTSIAGLHSPIFHTSRPGSVVSSNALHKRPSIFITEDKKRFYADDTDEYYDDVPDDDDVISLSEKKKIDAAAEAKKKKEEKEAKKKKEEEEKKRKKEEAAKAAAQKHKSGGSWLGWLSKKQDDGTPKPIKAKLGEESSFHYDEKLKRWVNSNASEEDQASSAPPPPPMKKKPTTSMTTPSSPLMPGSAAGPPRAGGPSGPPSRAPSAPPTMKSASNIDDLLNMAARGGPSTGSAGRRSKRGPRRGYVDVMKK</sequence>
<comment type="caution">
    <text evidence="1">The sequence shown here is derived from an EMBL/GenBank/DDBJ whole genome shotgun (WGS) entry which is preliminary data.</text>
</comment>
<gene>
    <name evidence="1" type="ORF">Amon02_001034100</name>
</gene>
<evidence type="ECO:0000313" key="2">
    <source>
        <dbReference type="Proteomes" id="UP001165064"/>
    </source>
</evidence>
<name>A0ACB5TYJ5_AMBMO</name>
<evidence type="ECO:0000313" key="1">
    <source>
        <dbReference type="EMBL" id="GME97844.1"/>
    </source>
</evidence>
<accession>A0ACB5TYJ5</accession>
<proteinExistence type="predicted"/>
<organism evidence="1 2">
    <name type="scientific">Ambrosiozyma monospora</name>
    <name type="common">Yeast</name>
    <name type="synonym">Endomycopsis monosporus</name>
    <dbReference type="NCBI Taxonomy" id="43982"/>
    <lineage>
        <taxon>Eukaryota</taxon>
        <taxon>Fungi</taxon>
        <taxon>Dikarya</taxon>
        <taxon>Ascomycota</taxon>
        <taxon>Saccharomycotina</taxon>
        <taxon>Pichiomycetes</taxon>
        <taxon>Pichiales</taxon>
        <taxon>Pichiaceae</taxon>
        <taxon>Ambrosiozyma</taxon>
    </lineage>
</organism>
<dbReference type="Proteomes" id="UP001165064">
    <property type="component" value="Unassembled WGS sequence"/>
</dbReference>